<evidence type="ECO:0000256" key="5">
    <source>
        <dbReference type="ARBA" id="ARBA00022605"/>
    </source>
</evidence>
<feature type="binding site" evidence="9">
    <location>
        <position position="123"/>
    </location>
    <ligand>
        <name>phosphoenolpyruvate</name>
        <dbReference type="ChEBI" id="CHEBI:58702"/>
    </ligand>
</feature>
<reference evidence="12" key="1">
    <citation type="submission" date="2017-09" db="EMBL/GenBank/DDBJ databases">
        <authorList>
            <person name="Varghese N."/>
            <person name="Submissions S."/>
        </authorList>
    </citation>
    <scope>NUCLEOTIDE SEQUENCE [LARGE SCALE GENOMIC DNA]</scope>
    <source>
        <strain evidence="12">CGMCC 1.8913</strain>
    </source>
</reference>
<keyword evidence="12" id="KW-1185">Reference proteome</keyword>
<feature type="binding site" evidence="9">
    <location>
        <position position="23"/>
    </location>
    <ligand>
        <name>3-phosphoshikimate</name>
        <dbReference type="ChEBI" id="CHEBI:145989"/>
    </ligand>
</feature>
<evidence type="ECO:0000256" key="4">
    <source>
        <dbReference type="ARBA" id="ARBA00022490"/>
    </source>
</evidence>
<dbReference type="AlphaFoldDB" id="A0A285NRT6"/>
<keyword evidence="4 9" id="KW-0963">Cytoplasm</keyword>
<comment type="subcellular location">
    <subcellularLocation>
        <location evidence="9">Cytoplasm</location>
    </subcellularLocation>
</comment>
<evidence type="ECO:0000256" key="7">
    <source>
        <dbReference type="ARBA" id="ARBA00023141"/>
    </source>
</evidence>
<dbReference type="GO" id="GO:0008652">
    <property type="term" value="P:amino acid biosynthetic process"/>
    <property type="evidence" value="ECO:0007669"/>
    <property type="project" value="UniProtKB-KW"/>
</dbReference>
<dbReference type="EC" id="2.5.1.19" evidence="9"/>
<dbReference type="CDD" id="cd01556">
    <property type="entry name" value="EPSP_synthase"/>
    <property type="match status" value="1"/>
</dbReference>
<dbReference type="InterPro" id="IPR036968">
    <property type="entry name" value="Enolpyruvate_Tfrase_sf"/>
</dbReference>
<feature type="binding site" evidence="9">
    <location>
        <position position="23"/>
    </location>
    <ligand>
        <name>phosphoenolpyruvate</name>
        <dbReference type="ChEBI" id="CHEBI:58702"/>
    </ligand>
</feature>
<feature type="binding site" evidence="9">
    <location>
        <position position="316"/>
    </location>
    <ligand>
        <name>3-phosphoshikimate</name>
        <dbReference type="ChEBI" id="CHEBI:145989"/>
    </ligand>
</feature>
<dbReference type="Proteomes" id="UP000219356">
    <property type="component" value="Unassembled WGS sequence"/>
</dbReference>
<feature type="binding site" evidence="9">
    <location>
        <position position="343"/>
    </location>
    <ligand>
        <name>3-phosphoshikimate</name>
        <dbReference type="ChEBI" id="CHEBI:145989"/>
    </ligand>
</feature>
<dbReference type="HAMAP" id="MF_00210">
    <property type="entry name" value="EPSP_synth"/>
    <property type="match status" value="1"/>
</dbReference>
<dbReference type="PROSITE" id="PS00104">
    <property type="entry name" value="EPSP_SYNTHASE_1"/>
    <property type="match status" value="1"/>
</dbReference>
<evidence type="ECO:0000256" key="1">
    <source>
        <dbReference type="ARBA" id="ARBA00002174"/>
    </source>
</evidence>
<dbReference type="PANTHER" id="PTHR21090">
    <property type="entry name" value="AROM/DEHYDROQUINATE SYNTHASE"/>
    <property type="match status" value="1"/>
</dbReference>
<dbReference type="SUPFAM" id="SSF55205">
    <property type="entry name" value="EPT/RTPC-like"/>
    <property type="match status" value="1"/>
</dbReference>
<organism evidence="11 12">
    <name type="scientific">Terribacillus aidingensis</name>
    <dbReference type="NCBI Taxonomy" id="586416"/>
    <lineage>
        <taxon>Bacteria</taxon>
        <taxon>Bacillati</taxon>
        <taxon>Bacillota</taxon>
        <taxon>Bacilli</taxon>
        <taxon>Bacillales</taxon>
        <taxon>Bacillaceae</taxon>
        <taxon>Terribacillus</taxon>
    </lineage>
</organism>
<dbReference type="EMBL" id="OBEK01000002">
    <property type="protein sequence ID" value="SNZ10361.1"/>
    <property type="molecule type" value="Genomic_DNA"/>
</dbReference>
<feature type="domain" description="Enolpyruvate transferase" evidence="10">
    <location>
        <begin position="10"/>
        <end position="424"/>
    </location>
</feature>
<feature type="binding site" evidence="9">
    <location>
        <position position="168"/>
    </location>
    <ligand>
        <name>3-phosphoshikimate</name>
        <dbReference type="ChEBI" id="CHEBI:145989"/>
    </ligand>
</feature>
<feature type="binding site" evidence="9">
    <location>
        <position position="170"/>
    </location>
    <ligand>
        <name>phosphoenolpyruvate</name>
        <dbReference type="ChEBI" id="CHEBI:58702"/>
    </ligand>
</feature>
<dbReference type="Gene3D" id="3.65.10.10">
    <property type="entry name" value="Enolpyruvate transferase domain"/>
    <property type="match status" value="2"/>
</dbReference>
<evidence type="ECO:0000256" key="3">
    <source>
        <dbReference type="ARBA" id="ARBA00009948"/>
    </source>
</evidence>
<evidence type="ECO:0000256" key="2">
    <source>
        <dbReference type="ARBA" id="ARBA00004811"/>
    </source>
</evidence>
<dbReference type="InterPro" id="IPR006264">
    <property type="entry name" value="EPSP_synthase"/>
</dbReference>
<comment type="function">
    <text evidence="1 9">Catalyzes the transfer of the enolpyruvyl moiety of phosphoenolpyruvate (PEP) to the 5-hydroxyl of shikimate-3-phosphate (S3P) to produce enolpyruvyl shikimate-3-phosphate and inorganic phosphate.</text>
</comment>
<dbReference type="FunFam" id="3.65.10.10:FF:000005">
    <property type="entry name" value="3-phosphoshikimate 1-carboxyvinyltransferase"/>
    <property type="match status" value="1"/>
</dbReference>
<dbReference type="InterPro" id="IPR013792">
    <property type="entry name" value="RNA3'P_cycl/enolpyr_Trfase_a/b"/>
</dbReference>
<feature type="binding site" evidence="9">
    <location>
        <position position="95"/>
    </location>
    <ligand>
        <name>phosphoenolpyruvate</name>
        <dbReference type="ChEBI" id="CHEBI:58702"/>
    </ligand>
</feature>
<evidence type="ECO:0000256" key="6">
    <source>
        <dbReference type="ARBA" id="ARBA00022679"/>
    </source>
</evidence>
<dbReference type="PIRSF" id="PIRSF000505">
    <property type="entry name" value="EPSPS"/>
    <property type="match status" value="1"/>
</dbReference>
<dbReference type="UniPathway" id="UPA00053">
    <property type="reaction ID" value="UER00089"/>
</dbReference>
<gene>
    <name evidence="9" type="primary">aroA</name>
    <name evidence="11" type="ORF">SAMN05421503_1699</name>
</gene>
<dbReference type="GO" id="GO:0009073">
    <property type="term" value="P:aromatic amino acid family biosynthetic process"/>
    <property type="evidence" value="ECO:0007669"/>
    <property type="project" value="UniProtKB-KW"/>
</dbReference>
<dbReference type="Pfam" id="PF00275">
    <property type="entry name" value="EPSP_synthase"/>
    <property type="match status" value="1"/>
</dbReference>
<feature type="binding site" evidence="9">
    <location>
        <position position="347"/>
    </location>
    <ligand>
        <name>phosphoenolpyruvate</name>
        <dbReference type="ChEBI" id="CHEBI:58702"/>
    </ligand>
</feature>
<dbReference type="GO" id="GO:0009423">
    <property type="term" value="P:chorismate biosynthetic process"/>
    <property type="evidence" value="ECO:0007669"/>
    <property type="project" value="UniProtKB-UniRule"/>
</dbReference>
<comment type="similarity">
    <text evidence="3 9">Belongs to the EPSP synthase family.</text>
</comment>
<dbReference type="STRING" id="586416.GZ22_08365"/>
<keyword evidence="6 9" id="KW-0808">Transferase</keyword>
<sequence length="432" mass="46182">MTNIKLQPAAKKLTGTITVPGDKSISHRSIIFGALAKGRTTVRHFLDGEDCLRTIDAFRALGVTIEQEGHTVTIISDGKDSFKEPTMPINFGNSGTTARLLLGVFAALPFHITAYGDESLTKRPMDRVVLPLRQMGAKINGRAEGKYLPLAVDGQKLSNLTYHTPVKSAQVKSALLLAGLLAEGETKISEVVKTRDHTEQMLTSFGAQVDVSGTTVTIVGGQTLQAADVYVPGDISSAAFFLVAACLVPGSHVTLKNVGLNPTRTGILDVMQSMDAAIEIREHQTEAGEKIGDITVRYGPLKGTEIGGGVIPRLIDELPILALLATQAEGETIIKDAEELRYKESDRIEAIASTLRSFGAELDTTPDGLVIKGNQTLQGTEADSFGDHRIGMMISIASLIADGETILKNADSINISYPGFFNDLKVLQTDNV</sequence>
<keyword evidence="5 9" id="KW-0028">Amino-acid biosynthesis</keyword>
<feature type="binding site" evidence="9">
    <location>
        <position position="24"/>
    </location>
    <ligand>
        <name>3-phosphoshikimate</name>
        <dbReference type="ChEBI" id="CHEBI:145989"/>
    </ligand>
</feature>
<comment type="catalytic activity">
    <reaction evidence="8">
        <text>3-phosphoshikimate + phosphoenolpyruvate = 5-O-(1-carboxyvinyl)-3-phosphoshikimate + phosphate</text>
        <dbReference type="Rhea" id="RHEA:21256"/>
        <dbReference type="ChEBI" id="CHEBI:43474"/>
        <dbReference type="ChEBI" id="CHEBI:57701"/>
        <dbReference type="ChEBI" id="CHEBI:58702"/>
        <dbReference type="ChEBI" id="CHEBI:145989"/>
        <dbReference type="EC" id="2.5.1.19"/>
    </reaction>
    <physiologicalReaction direction="left-to-right" evidence="8">
        <dbReference type="Rhea" id="RHEA:21257"/>
    </physiologicalReaction>
</comment>
<dbReference type="GO" id="GO:0003866">
    <property type="term" value="F:3-phosphoshikimate 1-carboxyvinyltransferase activity"/>
    <property type="evidence" value="ECO:0007669"/>
    <property type="project" value="UniProtKB-UniRule"/>
</dbReference>
<dbReference type="FunFam" id="3.65.10.10:FF:000006">
    <property type="entry name" value="3-phosphoshikimate 1-carboxyvinyltransferase"/>
    <property type="match status" value="1"/>
</dbReference>
<evidence type="ECO:0000313" key="12">
    <source>
        <dbReference type="Proteomes" id="UP000219356"/>
    </source>
</evidence>
<evidence type="ECO:0000313" key="11">
    <source>
        <dbReference type="EMBL" id="SNZ10361.1"/>
    </source>
</evidence>
<dbReference type="RefSeq" id="WP_245864721.1">
    <property type="nucleotide sequence ID" value="NZ_OBEK01000002.1"/>
</dbReference>
<feature type="binding site" evidence="9">
    <location>
        <position position="170"/>
    </location>
    <ligand>
        <name>3-phosphoshikimate</name>
        <dbReference type="ChEBI" id="CHEBI:145989"/>
    </ligand>
</feature>
<accession>A0A285NRT6</accession>
<evidence type="ECO:0000259" key="10">
    <source>
        <dbReference type="Pfam" id="PF00275"/>
    </source>
</evidence>
<comment type="caution">
    <text evidence="9">Lacks conserved residue(s) required for the propagation of feature annotation.</text>
</comment>
<name>A0A285NRT6_9BACI</name>
<dbReference type="PROSITE" id="PS00885">
    <property type="entry name" value="EPSP_SYNTHASE_2"/>
    <property type="match status" value="1"/>
</dbReference>
<proteinExistence type="inferred from homology"/>
<dbReference type="GO" id="GO:0005737">
    <property type="term" value="C:cytoplasm"/>
    <property type="evidence" value="ECO:0007669"/>
    <property type="project" value="UniProtKB-SubCell"/>
</dbReference>
<protein>
    <recommendedName>
        <fullName evidence="9">3-phosphoshikimate 1-carboxyvinyltransferase</fullName>
        <ecNumber evidence="9">2.5.1.19</ecNumber>
    </recommendedName>
    <alternativeName>
        <fullName evidence="9">5-enolpyruvylshikimate-3-phosphate synthase</fullName>
        <shortName evidence="9">EPSP synthase</shortName>
        <shortName evidence="9">EPSPS</shortName>
    </alternativeName>
</protein>
<comment type="subunit">
    <text evidence="9">Monomer.</text>
</comment>
<evidence type="ECO:0000256" key="8">
    <source>
        <dbReference type="ARBA" id="ARBA00044633"/>
    </source>
</evidence>
<dbReference type="InterPro" id="IPR001986">
    <property type="entry name" value="Enolpyruvate_Tfrase_dom"/>
</dbReference>
<dbReference type="NCBIfam" id="TIGR01356">
    <property type="entry name" value="aroA"/>
    <property type="match status" value="1"/>
</dbReference>
<dbReference type="InterPro" id="IPR023193">
    <property type="entry name" value="EPSP_synthase_CS"/>
</dbReference>
<evidence type="ECO:0000256" key="9">
    <source>
        <dbReference type="HAMAP-Rule" id="MF_00210"/>
    </source>
</evidence>
<keyword evidence="7 9" id="KW-0057">Aromatic amino acid biosynthesis</keyword>
<feature type="active site" description="Proton acceptor" evidence="9">
    <location>
        <position position="316"/>
    </location>
</feature>
<feature type="binding site" evidence="9">
    <location>
        <position position="28"/>
    </location>
    <ligand>
        <name>3-phosphoshikimate</name>
        <dbReference type="ChEBI" id="CHEBI:145989"/>
    </ligand>
</feature>
<feature type="binding site" evidence="9">
    <location>
        <position position="389"/>
    </location>
    <ligand>
        <name>phosphoenolpyruvate</name>
        <dbReference type="ChEBI" id="CHEBI:58702"/>
    </ligand>
</feature>
<dbReference type="PANTHER" id="PTHR21090:SF5">
    <property type="entry name" value="PENTAFUNCTIONAL AROM POLYPEPTIDE"/>
    <property type="match status" value="1"/>
</dbReference>
<comment type="pathway">
    <text evidence="2 9">Metabolic intermediate biosynthesis; chorismate biosynthesis; chorismate from D-erythrose 4-phosphate and phosphoenolpyruvate: step 6/7.</text>
</comment>